<accession>A0A7W3U1N0</accession>
<comment type="caution">
    <text evidence="5">The sequence shown here is derived from an EMBL/GenBank/DDBJ whole genome shotgun (WGS) entry which is preliminary data.</text>
</comment>
<comment type="subcellular location">
    <subcellularLocation>
        <location evidence="1">Membrane</location>
    </subcellularLocation>
</comment>
<evidence type="ECO:0000259" key="4">
    <source>
        <dbReference type="Pfam" id="PF01103"/>
    </source>
</evidence>
<evidence type="ECO:0000256" key="2">
    <source>
        <dbReference type="ARBA" id="ARBA00023136"/>
    </source>
</evidence>
<dbReference type="Gene3D" id="2.40.160.50">
    <property type="entry name" value="membrane protein fhac: a member of the omp85/tpsb transporter family"/>
    <property type="match status" value="1"/>
</dbReference>
<dbReference type="GO" id="GO:0019867">
    <property type="term" value="C:outer membrane"/>
    <property type="evidence" value="ECO:0007669"/>
    <property type="project" value="InterPro"/>
</dbReference>
<evidence type="ECO:0000313" key="6">
    <source>
        <dbReference type="Proteomes" id="UP000552587"/>
    </source>
</evidence>
<dbReference type="AlphaFoldDB" id="A0A7W3U1N0"/>
<feature type="chain" id="PRO_5031164262" evidence="3">
    <location>
        <begin position="31"/>
        <end position="386"/>
    </location>
</feature>
<evidence type="ECO:0000256" key="1">
    <source>
        <dbReference type="ARBA" id="ARBA00004370"/>
    </source>
</evidence>
<dbReference type="Proteomes" id="UP000552587">
    <property type="component" value="Unassembled WGS sequence"/>
</dbReference>
<reference evidence="5 6" key="1">
    <citation type="submission" date="2020-07" db="EMBL/GenBank/DDBJ databases">
        <authorList>
            <person name="Xu S."/>
            <person name="Li A."/>
        </authorList>
    </citation>
    <scope>NUCLEOTIDE SEQUENCE [LARGE SCALE GENOMIC DNA]</scope>
    <source>
        <strain evidence="5 6">SG-8</strain>
    </source>
</reference>
<keyword evidence="3" id="KW-0732">Signal</keyword>
<sequence>MSASAPSGALPTSLACGLVLFAGLASPARGADVSVANTPGREEAEQLRAGREDHDGRSFVVLPIPQANPALGTGVVLAAVVFYQPEGSVRPWMTGAGALWTDNGSRGGGLFQKAYLGGDRWRLTALAAQAELQLKFYGIGEAAADRGRSIDIEQKPTFYRVDLLRKVAESHFLGLRLQQVDMTTRIPLDLPDDIGVEIPTPELEMALAGPGLVYEYDTRDAETGPTRGLYVDAAAMWNLDGWGSDREYAKATVAANHYRPLGPDGVLALRGYACSAGDDAPFFDLCLFGSGADLRGYEGGQFRDYTLLAFQGEYRWQFARRWGAVFFAGVGDVAPSFGDYRFDDLLPSGGLGLRFKASTEYNVNIRLDYARGKDGDAVYFSIGEAF</sequence>
<evidence type="ECO:0000256" key="3">
    <source>
        <dbReference type="SAM" id="SignalP"/>
    </source>
</evidence>
<proteinExistence type="predicted"/>
<feature type="signal peptide" evidence="3">
    <location>
        <begin position="1"/>
        <end position="30"/>
    </location>
</feature>
<gene>
    <name evidence="5" type="ORF">H4F99_01940</name>
</gene>
<dbReference type="Pfam" id="PF01103">
    <property type="entry name" value="Omp85"/>
    <property type="match status" value="1"/>
</dbReference>
<dbReference type="EMBL" id="JACHTE010000001">
    <property type="protein sequence ID" value="MBB1087244.1"/>
    <property type="molecule type" value="Genomic_DNA"/>
</dbReference>
<name>A0A7W3U1N0_9GAMM</name>
<dbReference type="RefSeq" id="WP_182668017.1">
    <property type="nucleotide sequence ID" value="NZ_JACHTE010000001.1"/>
</dbReference>
<dbReference type="InterPro" id="IPR000184">
    <property type="entry name" value="Bac_surfAg_D15"/>
</dbReference>
<protein>
    <submittedName>
        <fullName evidence="5">BamA/TamA family outer membrane protein</fullName>
    </submittedName>
</protein>
<organism evidence="5 6">
    <name type="scientific">Marilutibacter penaei</name>
    <dbReference type="NCBI Taxonomy" id="2759900"/>
    <lineage>
        <taxon>Bacteria</taxon>
        <taxon>Pseudomonadati</taxon>
        <taxon>Pseudomonadota</taxon>
        <taxon>Gammaproteobacteria</taxon>
        <taxon>Lysobacterales</taxon>
        <taxon>Lysobacteraceae</taxon>
        <taxon>Marilutibacter</taxon>
    </lineage>
</organism>
<evidence type="ECO:0000313" key="5">
    <source>
        <dbReference type="EMBL" id="MBB1087244.1"/>
    </source>
</evidence>
<keyword evidence="2" id="KW-0472">Membrane</keyword>
<keyword evidence="6" id="KW-1185">Reference proteome</keyword>
<feature type="domain" description="Bacterial surface antigen (D15)" evidence="4">
    <location>
        <begin position="214"/>
        <end position="386"/>
    </location>
</feature>